<comment type="caution">
    <text evidence="1">The sequence shown here is derived from an EMBL/GenBank/DDBJ whole genome shotgun (WGS) entry which is preliminary data.</text>
</comment>
<gene>
    <name evidence="1" type="ORF">QX99_02283</name>
</gene>
<protein>
    <submittedName>
        <fullName evidence="1">Accessory Sec system protein Asp3</fullName>
    </submittedName>
</protein>
<sequence length="337" mass="37867">MKTWQNVYWTQQSELLELQGATVTHAQIDQVNYENDIYASGFGVVIWRSLVNFRREFRQETLMPLVPGHEYRFRLDAVDEGLNTYLLVTMYDQAGTIILSSGRGQKEVQLVAPANLDHYDVQIIAFGNGRFVFEKIFIQEVLLTGTYIPNDYVSQDGRTLARYVNRDANRHLFVAFTEPLDKETQWPIASATAAQVPILLFANLGLAADYYQSSPEFVTNLIHNAQKDGRYDTITLVGTGLISELAAAYYGEHLQLPVTLLTPLPDYGTARTQYARPNVLRAADAHGWQLPQPNVAGVITSQRPTQAFDETTLIGQTVSVDTNELLRFLKTENNGVS</sequence>
<accession>A0A0D1JPI5</accession>
<dbReference type="EMBL" id="JWHU01000043">
    <property type="protein sequence ID" value="KIU19001.1"/>
    <property type="molecule type" value="Genomic_DNA"/>
</dbReference>
<keyword evidence="2" id="KW-1185">Reference proteome</keyword>
<evidence type="ECO:0000313" key="1">
    <source>
        <dbReference type="EMBL" id="KIU19001.1"/>
    </source>
</evidence>
<dbReference type="eggNOG" id="ENOG5030CBH">
    <property type="taxonomic scope" value="Bacteria"/>
</dbReference>
<dbReference type="InterPro" id="IPR022259">
    <property type="entry name" value="Acessory_Sec_prot_Asp3"/>
</dbReference>
<dbReference type="GO" id="GO:0015031">
    <property type="term" value="P:protein transport"/>
    <property type="evidence" value="ECO:0007669"/>
    <property type="project" value="InterPro"/>
</dbReference>
<organism evidence="1 2">
    <name type="scientific">Weissella cibaria</name>
    <dbReference type="NCBI Taxonomy" id="137591"/>
    <lineage>
        <taxon>Bacteria</taxon>
        <taxon>Bacillati</taxon>
        <taxon>Bacillota</taxon>
        <taxon>Bacilli</taxon>
        <taxon>Lactobacillales</taxon>
        <taxon>Lactobacillaceae</taxon>
        <taxon>Weissella</taxon>
    </lineage>
</organism>
<dbReference type="STRING" id="137591.AO080_11355"/>
<dbReference type="RefSeq" id="WP_043708504.1">
    <property type="nucleotide sequence ID" value="NZ_JALOCT010000009.1"/>
</dbReference>
<dbReference type="Proteomes" id="UP000032287">
    <property type="component" value="Unassembled WGS sequence"/>
</dbReference>
<dbReference type="PATRIC" id="fig|137591.25.peg.2242"/>
<proteinExistence type="predicted"/>
<evidence type="ECO:0000313" key="2">
    <source>
        <dbReference type="Proteomes" id="UP000032287"/>
    </source>
</evidence>
<dbReference type="Pfam" id="PF15432">
    <property type="entry name" value="Sec-ASP3"/>
    <property type="match status" value="1"/>
</dbReference>
<name>A0A0D1JPI5_9LACO</name>
<reference evidence="1 2" key="1">
    <citation type="journal article" date="2015" name="Microbiology (Mosc.)">
        <title>Genomics of the Weissella cibaria species with an examination of its metabolic traits.</title>
        <authorList>
            <person name="Lynch K.M."/>
            <person name="Lucid A."/>
            <person name="Arendt E.K."/>
            <person name="Sleator R.D."/>
            <person name="Lucey B."/>
            <person name="Coffey A."/>
        </authorList>
    </citation>
    <scope>NUCLEOTIDE SEQUENCE [LARGE SCALE GENOMIC DNA]</scope>
    <source>
        <strain evidence="1 2">MG1</strain>
    </source>
</reference>
<dbReference type="AlphaFoldDB" id="A0A0D1JPI5"/>